<keyword evidence="2" id="KW-1185">Reference proteome</keyword>
<comment type="caution">
    <text evidence="1">The sequence shown here is derived from an EMBL/GenBank/DDBJ whole genome shotgun (WGS) entry which is preliminary data.</text>
</comment>
<dbReference type="Proteomes" id="UP000248330">
    <property type="component" value="Unassembled WGS sequence"/>
</dbReference>
<dbReference type="SUPFAM" id="SSF82004">
    <property type="entry name" value="N-utilization substance G protein NusG, insert domain"/>
    <property type="match status" value="1"/>
</dbReference>
<organism evidence="1 2">
    <name type="scientific">Sinimarinibacterium flocculans</name>
    <dbReference type="NCBI Taxonomy" id="985250"/>
    <lineage>
        <taxon>Bacteria</taxon>
        <taxon>Pseudomonadati</taxon>
        <taxon>Pseudomonadota</taxon>
        <taxon>Gammaproteobacteria</taxon>
        <taxon>Nevskiales</taxon>
        <taxon>Nevskiaceae</taxon>
        <taxon>Sinimarinibacterium</taxon>
    </lineage>
</organism>
<dbReference type="RefSeq" id="WP_110265993.1">
    <property type="nucleotide sequence ID" value="NZ_CAKZQT010000032.1"/>
</dbReference>
<dbReference type="CDD" id="cd09910">
    <property type="entry name" value="NGN-insert_like"/>
    <property type="match status" value="1"/>
</dbReference>
<protein>
    <submittedName>
        <fullName evidence="1">NusG-like protein</fullName>
    </submittedName>
</protein>
<name>A0A318E6F9_9GAMM</name>
<evidence type="ECO:0000313" key="1">
    <source>
        <dbReference type="EMBL" id="PXV66236.1"/>
    </source>
</evidence>
<gene>
    <name evidence="1" type="ORF">C8D93_108211</name>
</gene>
<evidence type="ECO:0000313" key="2">
    <source>
        <dbReference type="Proteomes" id="UP000248330"/>
    </source>
</evidence>
<accession>A0A318E6F9</accession>
<dbReference type="EMBL" id="QICN01000008">
    <property type="protein sequence ID" value="PXV66236.1"/>
    <property type="molecule type" value="Genomic_DNA"/>
</dbReference>
<dbReference type="OrthoDB" id="47603at2"/>
<sequence>MSRGDVLAIVLAAACVGLLYAHLWQPAVTATHVELRVGGKPAGRYALADSRDVAVEGRLGTSVLRIEDGRVRFLRSPCRNQVCVHSGWLHRGGDAAACLPNRVSVGLVGGDALDGVAH</sequence>
<dbReference type="Gene3D" id="2.60.320.10">
    <property type="entry name" value="N-utilization substance G protein NusG, insert domain"/>
    <property type="match status" value="1"/>
</dbReference>
<reference evidence="1 2" key="1">
    <citation type="submission" date="2018-04" db="EMBL/GenBank/DDBJ databases">
        <title>Genomic Encyclopedia of Type Strains, Phase IV (KMG-IV): sequencing the most valuable type-strain genomes for metagenomic binning, comparative biology and taxonomic classification.</title>
        <authorList>
            <person name="Goeker M."/>
        </authorList>
    </citation>
    <scope>NUCLEOTIDE SEQUENCE [LARGE SCALE GENOMIC DNA]</scope>
    <source>
        <strain evidence="1 2">DSM 104150</strain>
    </source>
</reference>
<dbReference type="InterPro" id="IPR038690">
    <property type="entry name" value="NusG_2_sf"/>
</dbReference>
<dbReference type="Pfam" id="PF07009">
    <property type="entry name" value="NusG_II"/>
    <property type="match status" value="1"/>
</dbReference>
<proteinExistence type="predicted"/>
<dbReference type="AlphaFoldDB" id="A0A318E6F9"/>